<evidence type="ECO:0008006" key="4">
    <source>
        <dbReference type="Google" id="ProtNLM"/>
    </source>
</evidence>
<protein>
    <recommendedName>
        <fullName evidence="4">Type II secretion system protein</fullName>
    </recommendedName>
</protein>
<dbReference type="RefSeq" id="WP_284203549.1">
    <property type="nucleotide sequence ID" value="NZ_BSPQ01000004.1"/>
</dbReference>
<keyword evidence="1" id="KW-0812">Transmembrane</keyword>
<evidence type="ECO:0000256" key="1">
    <source>
        <dbReference type="SAM" id="Phobius"/>
    </source>
</evidence>
<keyword evidence="1" id="KW-1133">Transmembrane helix</keyword>
<evidence type="ECO:0000313" key="2">
    <source>
        <dbReference type="EMBL" id="GLS90421.1"/>
    </source>
</evidence>
<keyword evidence="3" id="KW-1185">Reference proteome</keyword>
<comment type="caution">
    <text evidence="2">The sequence shown here is derived from an EMBL/GenBank/DDBJ whole genome shotgun (WGS) entry which is preliminary data.</text>
</comment>
<reference evidence="3" key="1">
    <citation type="journal article" date="2019" name="Int. J. Syst. Evol. Microbiol.">
        <title>The Global Catalogue of Microorganisms (GCM) 10K type strain sequencing project: providing services to taxonomists for standard genome sequencing and annotation.</title>
        <authorList>
            <consortium name="The Broad Institute Genomics Platform"/>
            <consortium name="The Broad Institute Genome Sequencing Center for Infectious Disease"/>
            <person name="Wu L."/>
            <person name="Ma J."/>
        </authorList>
    </citation>
    <scope>NUCLEOTIDE SEQUENCE [LARGE SCALE GENOMIC DNA]</scope>
    <source>
        <strain evidence="3">NBRC 103166</strain>
    </source>
</reference>
<sequence length="160" mass="18207">MKKRIEYPLFEYVVIIILLFVVAIFALPKFIDVGIEARIKALNATVLSISSVNRMLYSRALIKGVQENALQTTDILGEKDAGAYLIYGELRAQEKDLQRFLDSDLIEYAPTNKEGVIRLYLDRFKNDACYLDYQQAAQKMMPNGRVAIQKATYRVKSTGC</sequence>
<keyword evidence="1" id="KW-0472">Membrane</keyword>
<organism evidence="2 3">
    <name type="scientific">Psychromonas marina</name>
    <dbReference type="NCBI Taxonomy" id="88364"/>
    <lineage>
        <taxon>Bacteria</taxon>
        <taxon>Pseudomonadati</taxon>
        <taxon>Pseudomonadota</taxon>
        <taxon>Gammaproteobacteria</taxon>
        <taxon>Alteromonadales</taxon>
        <taxon>Psychromonadaceae</taxon>
        <taxon>Psychromonas</taxon>
    </lineage>
</organism>
<proteinExistence type="predicted"/>
<gene>
    <name evidence="2" type="ORF">GCM10007916_14880</name>
</gene>
<feature type="transmembrane region" description="Helical" evidence="1">
    <location>
        <begin position="12"/>
        <end position="31"/>
    </location>
</feature>
<dbReference type="EMBL" id="BSPQ01000004">
    <property type="protein sequence ID" value="GLS90421.1"/>
    <property type="molecule type" value="Genomic_DNA"/>
</dbReference>
<name>A0ABQ6E076_9GAMM</name>
<dbReference type="Proteomes" id="UP001157353">
    <property type="component" value="Unassembled WGS sequence"/>
</dbReference>
<accession>A0ABQ6E076</accession>
<evidence type="ECO:0000313" key="3">
    <source>
        <dbReference type="Proteomes" id="UP001157353"/>
    </source>
</evidence>